<organism evidence="2 3">
    <name type="scientific">Clostridium botulinum B2 450</name>
    <dbReference type="NCBI Taxonomy" id="1379739"/>
    <lineage>
        <taxon>Bacteria</taxon>
        <taxon>Bacillati</taxon>
        <taxon>Bacillota</taxon>
        <taxon>Clostridia</taxon>
        <taxon>Eubacteriales</taxon>
        <taxon>Clostridiaceae</taxon>
        <taxon>Clostridium</taxon>
    </lineage>
</organism>
<accession>A0A0D1C2H0</accession>
<protein>
    <submittedName>
        <fullName evidence="2">3-beta hydroxysteroid dehydrogenase</fullName>
    </submittedName>
</protein>
<dbReference type="SUPFAM" id="SSF51735">
    <property type="entry name" value="NAD(P)-binding Rossmann-fold domains"/>
    <property type="match status" value="1"/>
</dbReference>
<evidence type="ECO:0000313" key="2">
    <source>
        <dbReference type="EMBL" id="KIS25276.1"/>
    </source>
</evidence>
<evidence type="ECO:0000313" key="3">
    <source>
        <dbReference type="Proteomes" id="UP000032250"/>
    </source>
</evidence>
<feature type="domain" description="NAD(P)-binding" evidence="1">
    <location>
        <begin position="7"/>
        <end position="200"/>
    </location>
</feature>
<dbReference type="RefSeq" id="WP_043031027.1">
    <property type="nucleotide sequence ID" value="NZ_JXSU01000006.1"/>
</dbReference>
<dbReference type="AlphaFoldDB" id="A0A0D1C2H0"/>
<dbReference type="Pfam" id="PF13460">
    <property type="entry name" value="NAD_binding_10"/>
    <property type="match status" value="1"/>
</dbReference>
<dbReference type="HOGENOM" id="CLU_025711_3_2_9"/>
<dbReference type="InterPro" id="IPR016040">
    <property type="entry name" value="NAD(P)-bd_dom"/>
</dbReference>
<dbReference type="Gene3D" id="3.40.50.720">
    <property type="entry name" value="NAD(P)-binding Rossmann-like Domain"/>
    <property type="match status" value="1"/>
</dbReference>
<dbReference type="InterPro" id="IPR036291">
    <property type="entry name" value="NAD(P)-bd_dom_sf"/>
</dbReference>
<dbReference type="EMBL" id="JXSU01000006">
    <property type="protein sequence ID" value="KIS25276.1"/>
    <property type="molecule type" value="Genomic_DNA"/>
</dbReference>
<dbReference type="OrthoDB" id="9785372at2"/>
<dbReference type="GO" id="GO:0016646">
    <property type="term" value="F:oxidoreductase activity, acting on the CH-NH group of donors, NAD or NADP as acceptor"/>
    <property type="evidence" value="ECO:0007669"/>
    <property type="project" value="TreeGrafter"/>
</dbReference>
<gene>
    <name evidence="2" type="ORF">N495_01470</name>
</gene>
<comment type="caution">
    <text evidence="2">The sequence shown here is derived from an EMBL/GenBank/DDBJ whole genome shotgun (WGS) entry which is preliminary data.</text>
</comment>
<dbReference type="Proteomes" id="UP000032250">
    <property type="component" value="Unassembled WGS sequence"/>
</dbReference>
<dbReference type="InterPro" id="IPR051606">
    <property type="entry name" value="Polyketide_Oxido-like"/>
</dbReference>
<dbReference type="CDD" id="cd05244">
    <property type="entry name" value="BVR-B_like_SDR_a"/>
    <property type="match status" value="1"/>
</dbReference>
<dbReference type="PANTHER" id="PTHR43355">
    <property type="entry name" value="FLAVIN REDUCTASE (NADPH)"/>
    <property type="match status" value="1"/>
</dbReference>
<dbReference type="PANTHER" id="PTHR43355:SF2">
    <property type="entry name" value="FLAVIN REDUCTASE (NADPH)"/>
    <property type="match status" value="1"/>
</dbReference>
<name>A0A0D1C2H0_CLOBO</name>
<evidence type="ECO:0000259" key="1">
    <source>
        <dbReference type="Pfam" id="PF13460"/>
    </source>
</evidence>
<sequence length="212" mass="23322">MKIALIGSTGNAGKVILKEALNRGHEVIAIVRDVSKIKDTNENLTVMQGDILKLDTLEDKLGEVDILVSAFGPKVGKEDTLIEATNNLITLAKKLNVKRLVTMGGAGSLKVQGDVELVHTEGFPEDWKPIALAHSKSLDIYRNEKEINWTYLSPAALISPGIRTGRYSVGDEYLVVDEKGESKISFEDFAVAMVDEIETPKHIRSRFTVAYK</sequence>
<reference evidence="2 3" key="1">
    <citation type="submission" date="2014-06" db="EMBL/GenBank/DDBJ databases">
        <title>Genome characterization of distinct group I Clostridium botulinum lineages.</title>
        <authorList>
            <person name="Giordani F."/>
            <person name="Anselmo A."/>
            <person name="Fillo S."/>
            <person name="Palozzi A.M."/>
            <person name="Fortunato A."/>
            <person name="Gentile B."/>
            <person name="Ciammaruconi A."/>
            <person name="Anniballi F."/>
            <person name="De Medici D."/>
            <person name="Lista F."/>
        </authorList>
    </citation>
    <scope>NUCLEOTIDE SEQUENCE [LARGE SCALE GENOMIC DNA]</scope>
    <source>
        <strain evidence="2 3">B2 450</strain>
    </source>
</reference>
<proteinExistence type="predicted"/>
<dbReference type="PATRIC" id="fig|1379739.3.peg.597"/>